<sequence length="601" mass="66469">MNWAVIVILICLLLAIFMVWKEYKRPNRLRLTLRTIATLLALAALACIALPVSYSSKTISGINNAVLLTPGFNADSLKGYSNSALYTTDISLQKNYPKLKINLIADLADIPQGKLNINNLHIWGYGLNSDELRQLGNYPIRFHPSVDPPGFRSINWNHKLKIGERLTLQGKFNGAPSKTTLILKGLNTTLDSVNLSPNNNSGERGAVTFQLQTTPKNLNRAVYTLLAVSGRDTIARETIPFEVEANQALKILMLNEAPNFENRFLKNWLSQNGYGVTVRTAISKQKFSREYLNMAQTPVDGITQALLQKFDLVIGDLSSFKLLSSAESSALEQQMAQKGLGVIVRADSSGKGNSFLSGAFPLDRLSDKNQKAVSLNIGGPNTASARLTLDAIFIKPQPNTQPLVTDGQNHIIVSSTIYGSSKIVFSTLSNTFNWVLSGNQTDYTLLWNLLIDKAARKSTSTQKWHIVPALPVVNGATTITAEGPQTLPIQIKVNNSPVAFAQNPVLPFSWSASYWPANYGWQQVLQNGVTVYWWYAFIPTQWLSLHAAENSTATQKYAMQHSIQSSNAAALQSSIKVPIPKIYFYLLLLFCCTFLWVERKV</sequence>
<comment type="caution">
    <text evidence="2">The sequence shown here is derived from an EMBL/GenBank/DDBJ whole genome shotgun (WGS) entry which is preliminary data.</text>
</comment>
<evidence type="ECO:0000256" key="1">
    <source>
        <dbReference type="SAM" id="Phobius"/>
    </source>
</evidence>
<keyword evidence="3" id="KW-1185">Reference proteome</keyword>
<keyword evidence="1" id="KW-1133">Transmembrane helix</keyword>
<keyword evidence="1" id="KW-0812">Transmembrane</keyword>
<dbReference type="RefSeq" id="WP_121201120.1">
    <property type="nucleotide sequence ID" value="NZ_RBKU01000001.1"/>
</dbReference>
<gene>
    <name evidence="2" type="ORF">BDD43_5310</name>
</gene>
<evidence type="ECO:0000313" key="3">
    <source>
        <dbReference type="Proteomes" id="UP000268007"/>
    </source>
</evidence>
<protein>
    <submittedName>
        <fullName evidence="2">Uncharacterized protein</fullName>
    </submittedName>
</protein>
<organism evidence="2 3">
    <name type="scientific">Mucilaginibacter gracilis</name>
    <dbReference type="NCBI Taxonomy" id="423350"/>
    <lineage>
        <taxon>Bacteria</taxon>
        <taxon>Pseudomonadati</taxon>
        <taxon>Bacteroidota</taxon>
        <taxon>Sphingobacteriia</taxon>
        <taxon>Sphingobacteriales</taxon>
        <taxon>Sphingobacteriaceae</taxon>
        <taxon>Mucilaginibacter</taxon>
    </lineage>
</organism>
<dbReference type="AlphaFoldDB" id="A0A495J9H7"/>
<keyword evidence="1" id="KW-0472">Membrane</keyword>
<dbReference type="Proteomes" id="UP000268007">
    <property type="component" value="Unassembled WGS sequence"/>
</dbReference>
<feature type="transmembrane region" description="Helical" evidence="1">
    <location>
        <begin position="35"/>
        <end position="54"/>
    </location>
</feature>
<feature type="transmembrane region" description="Helical" evidence="1">
    <location>
        <begin position="6"/>
        <end position="23"/>
    </location>
</feature>
<reference evidence="2 3" key="1">
    <citation type="submission" date="2018-10" db="EMBL/GenBank/DDBJ databases">
        <title>Genomic Encyclopedia of Archaeal and Bacterial Type Strains, Phase II (KMG-II): from individual species to whole genera.</title>
        <authorList>
            <person name="Goeker M."/>
        </authorList>
    </citation>
    <scope>NUCLEOTIDE SEQUENCE [LARGE SCALE GENOMIC DNA]</scope>
    <source>
        <strain evidence="2 3">DSM 18602</strain>
    </source>
</reference>
<accession>A0A495J9H7</accession>
<evidence type="ECO:0000313" key="2">
    <source>
        <dbReference type="EMBL" id="RKR85054.1"/>
    </source>
</evidence>
<name>A0A495J9H7_9SPHI</name>
<dbReference type="OrthoDB" id="980086at2"/>
<proteinExistence type="predicted"/>
<dbReference type="EMBL" id="RBKU01000001">
    <property type="protein sequence ID" value="RKR85054.1"/>
    <property type="molecule type" value="Genomic_DNA"/>
</dbReference>